<keyword evidence="2" id="KW-1185">Reference proteome</keyword>
<organism evidence="1 2">
    <name type="scientific">Araneus ventricosus</name>
    <name type="common">Orbweaver spider</name>
    <name type="synonym">Epeira ventricosa</name>
    <dbReference type="NCBI Taxonomy" id="182803"/>
    <lineage>
        <taxon>Eukaryota</taxon>
        <taxon>Metazoa</taxon>
        <taxon>Ecdysozoa</taxon>
        <taxon>Arthropoda</taxon>
        <taxon>Chelicerata</taxon>
        <taxon>Arachnida</taxon>
        <taxon>Araneae</taxon>
        <taxon>Araneomorphae</taxon>
        <taxon>Entelegynae</taxon>
        <taxon>Araneoidea</taxon>
        <taxon>Araneidae</taxon>
        <taxon>Araneus</taxon>
    </lineage>
</organism>
<dbReference type="EMBL" id="BGPR01026204">
    <property type="protein sequence ID" value="GBN95739.1"/>
    <property type="molecule type" value="Genomic_DNA"/>
</dbReference>
<dbReference type="Proteomes" id="UP000499080">
    <property type="component" value="Unassembled WGS sequence"/>
</dbReference>
<proteinExistence type="predicted"/>
<sequence length="64" mass="7191">MHRSHDAYTVYNCTEVSAHRLASFDVREITDVPPERSSHPTNPRATTILCGRTTGDKAYFQQGP</sequence>
<evidence type="ECO:0000313" key="2">
    <source>
        <dbReference type="Proteomes" id="UP000499080"/>
    </source>
</evidence>
<comment type="caution">
    <text evidence="1">The sequence shown here is derived from an EMBL/GenBank/DDBJ whole genome shotgun (WGS) entry which is preliminary data.</text>
</comment>
<protein>
    <submittedName>
        <fullName evidence="1">Uncharacterized protein</fullName>
    </submittedName>
</protein>
<evidence type="ECO:0000313" key="1">
    <source>
        <dbReference type="EMBL" id="GBN95739.1"/>
    </source>
</evidence>
<feature type="non-terminal residue" evidence="1">
    <location>
        <position position="64"/>
    </location>
</feature>
<accession>A0A4Y2T8L0</accession>
<gene>
    <name evidence="1" type="ORF">AVEN_247000_1</name>
</gene>
<reference evidence="1 2" key="1">
    <citation type="journal article" date="2019" name="Sci. Rep.">
        <title>Orb-weaving spider Araneus ventricosus genome elucidates the spidroin gene catalogue.</title>
        <authorList>
            <person name="Kono N."/>
            <person name="Nakamura H."/>
            <person name="Ohtoshi R."/>
            <person name="Moran D.A.P."/>
            <person name="Shinohara A."/>
            <person name="Yoshida Y."/>
            <person name="Fujiwara M."/>
            <person name="Mori M."/>
            <person name="Tomita M."/>
            <person name="Arakawa K."/>
        </authorList>
    </citation>
    <scope>NUCLEOTIDE SEQUENCE [LARGE SCALE GENOMIC DNA]</scope>
</reference>
<name>A0A4Y2T8L0_ARAVE</name>
<dbReference type="AlphaFoldDB" id="A0A4Y2T8L0"/>